<gene>
    <name evidence="5" type="primary">yggS</name>
    <name evidence="5" type="ORF">PRHACTZTBTEA_135</name>
</gene>
<dbReference type="PROSITE" id="PS01211">
    <property type="entry name" value="UPF0001"/>
    <property type="match status" value="1"/>
</dbReference>
<sequence length="226" mass="26070">MNIEKNIINIKKKISIAAYESNRNPQEITLLAVSKYKSCENISDAIKAGQYQFAENYAIEGFKKIQYFSYNDKIIWHFIGSLQTNKTKIIAQYFDWFHALDNEKIAKRLNSQRSHYKSKLNVLIQINISNENSKSGVKLNNLNDLVEKIINMPNLLFRGFMVIPAFESDYNKQYDTFYKVKCIFNIFKNKYSTVDTLSMGMTNDIKAAIHCGSTIVRIGTGIFGVR</sequence>
<dbReference type="Pfam" id="PF01168">
    <property type="entry name" value="Ala_racemase_N"/>
    <property type="match status" value="1"/>
</dbReference>
<evidence type="ECO:0000256" key="2">
    <source>
        <dbReference type="HAMAP-Rule" id="MF_02087"/>
    </source>
</evidence>
<keyword evidence="6" id="KW-1185">Reference proteome</keyword>
<dbReference type="Proteomes" id="UP001497533">
    <property type="component" value="Chromosome"/>
</dbReference>
<dbReference type="NCBIfam" id="TIGR00044">
    <property type="entry name" value="YggS family pyridoxal phosphate-dependent enzyme"/>
    <property type="match status" value="1"/>
</dbReference>
<protein>
    <recommendedName>
        <fullName evidence="2">Pyridoxal phosphate homeostasis protein</fullName>
        <shortName evidence="2">PLP homeostasis protein</shortName>
    </recommendedName>
</protein>
<keyword evidence="1 2" id="KW-0663">Pyridoxal phosphate</keyword>
<accession>A0ABP1CDG0</accession>
<evidence type="ECO:0000256" key="3">
    <source>
        <dbReference type="RuleBase" id="RU004514"/>
    </source>
</evidence>
<dbReference type="PANTHER" id="PTHR10146:SF14">
    <property type="entry name" value="PYRIDOXAL PHOSPHATE HOMEOSTASIS PROTEIN"/>
    <property type="match status" value="1"/>
</dbReference>
<evidence type="ECO:0000256" key="1">
    <source>
        <dbReference type="ARBA" id="ARBA00022898"/>
    </source>
</evidence>
<dbReference type="InterPro" id="IPR001608">
    <property type="entry name" value="Ala_racemase_N"/>
</dbReference>
<proteinExistence type="inferred from homology"/>
<feature type="modified residue" description="N6-(pyridoxal phosphate)lysine" evidence="2">
    <location>
        <position position="35"/>
    </location>
</feature>
<dbReference type="SUPFAM" id="SSF51419">
    <property type="entry name" value="PLP-binding barrel"/>
    <property type="match status" value="1"/>
</dbReference>
<feature type="domain" description="Alanine racemase N-terminal" evidence="4">
    <location>
        <begin position="48"/>
        <end position="225"/>
    </location>
</feature>
<organism evidence="5 6">
    <name type="scientific">Candidatus Providencia siddallii</name>
    <dbReference type="NCBI Taxonomy" id="1715285"/>
    <lineage>
        <taxon>Bacteria</taxon>
        <taxon>Pseudomonadati</taxon>
        <taxon>Pseudomonadota</taxon>
        <taxon>Gammaproteobacteria</taxon>
        <taxon>Enterobacterales</taxon>
        <taxon>Morganellaceae</taxon>
        <taxon>Providencia</taxon>
    </lineage>
</organism>
<evidence type="ECO:0000259" key="4">
    <source>
        <dbReference type="Pfam" id="PF01168"/>
    </source>
</evidence>
<reference evidence="5" key="1">
    <citation type="submission" date="2024-04" db="EMBL/GenBank/DDBJ databases">
        <authorList>
            <person name="Manzano-Marin A."/>
            <person name="Manzano-Marin A."/>
            <person name="Alejandro Manzano Marin A."/>
        </authorList>
    </citation>
    <scope>NUCLEOTIDE SEQUENCE [LARGE SCALE GENOMIC DNA]</scope>
    <source>
        <strain evidence="5">TABTEA</strain>
    </source>
</reference>
<comment type="subunit">
    <text evidence="2">Monomer.</text>
</comment>
<dbReference type="HAMAP" id="MF_02087">
    <property type="entry name" value="PLP_homeostasis"/>
    <property type="match status" value="1"/>
</dbReference>
<evidence type="ECO:0000313" key="6">
    <source>
        <dbReference type="Proteomes" id="UP001497533"/>
    </source>
</evidence>
<dbReference type="RefSeq" id="WP_341765123.1">
    <property type="nucleotide sequence ID" value="NZ_OZ034688.1"/>
</dbReference>
<comment type="function">
    <text evidence="2">Pyridoxal 5'-phosphate (PLP)-binding protein, which is involved in PLP homeostasis.</text>
</comment>
<dbReference type="Gene3D" id="3.20.20.10">
    <property type="entry name" value="Alanine racemase"/>
    <property type="match status" value="1"/>
</dbReference>
<dbReference type="PIRSF" id="PIRSF004848">
    <property type="entry name" value="YBL036c_PLPDEIII"/>
    <property type="match status" value="1"/>
</dbReference>
<dbReference type="PANTHER" id="PTHR10146">
    <property type="entry name" value="PROLINE SYNTHETASE CO-TRANSCRIBED BACTERIAL HOMOLOG PROTEIN"/>
    <property type="match status" value="1"/>
</dbReference>
<name>A0ABP1CDG0_9GAMM</name>
<evidence type="ECO:0000313" key="5">
    <source>
        <dbReference type="EMBL" id="CAL1329067.1"/>
    </source>
</evidence>
<dbReference type="EMBL" id="OZ034688">
    <property type="protein sequence ID" value="CAL1329067.1"/>
    <property type="molecule type" value="Genomic_DNA"/>
</dbReference>
<dbReference type="InterPro" id="IPR011078">
    <property type="entry name" value="PyrdxlP_homeostasis"/>
</dbReference>
<comment type="similarity">
    <text evidence="2 3">Belongs to the pyridoxal phosphate-binding protein YggS/PROSC family.</text>
</comment>
<dbReference type="InterPro" id="IPR029066">
    <property type="entry name" value="PLP-binding_barrel"/>
</dbReference>